<dbReference type="Gene3D" id="2.60.40.2850">
    <property type="match status" value="1"/>
</dbReference>
<name>K9ARL7_9STAP</name>
<proteinExistence type="predicted"/>
<dbReference type="Pfam" id="PF09683">
    <property type="entry name" value="Lactococcin_972"/>
    <property type="match status" value="1"/>
</dbReference>
<dbReference type="RefSeq" id="WP_009382311.1">
    <property type="nucleotide sequence ID" value="NZ_AMSQ01000003.1"/>
</dbReference>
<evidence type="ECO:0008006" key="4">
    <source>
        <dbReference type="Google" id="ProtNLM"/>
    </source>
</evidence>
<reference evidence="2 3" key="1">
    <citation type="journal article" date="2013" name="Genome Announc.">
        <title>Genome Sequence of Staphylococcus massiliensis Strain S46, Isolated from the Surface of Healthy Human Skin.</title>
        <authorList>
            <person name="Srivastav R."/>
            <person name="Singh A."/>
            <person name="Jangir P.K."/>
            <person name="Kumari C."/>
            <person name="Muduli S."/>
            <person name="Sharma R."/>
        </authorList>
    </citation>
    <scope>NUCLEOTIDE SEQUENCE [LARGE SCALE GENOMIC DNA]</scope>
    <source>
        <strain evidence="2 3">S46</strain>
    </source>
</reference>
<gene>
    <name evidence="2" type="ORF">C273_02428</name>
</gene>
<organism evidence="2 3">
    <name type="scientific">Staphylococcus massiliensis S46</name>
    <dbReference type="NCBI Taxonomy" id="1229783"/>
    <lineage>
        <taxon>Bacteria</taxon>
        <taxon>Bacillati</taxon>
        <taxon>Bacillota</taxon>
        <taxon>Bacilli</taxon>
        <taxon>Bacillales</taxon>
        <taxon>Staphylococcaceae</taxon>
        <taxon>Staphylococcus</taxon>
    </lineage>
</organism>
<dbReference type="PATRIC" id="fig|1229783.3.peg.492"/>
<dbReference type="EMBL" id="AMSQ01000003">
    <property type="protein sequence ID" value="EKU50088.1"/>
    <property type="molecule type" value="Genomic_DNA"/>
</dbReference>
<accession>K9ARL7</accession>
<feature type="signal peptide" evidence="1">
    <location>
        <begin position="1"/>
        <end position="26"/>
    </location>
</feature>
<comment type="caution">
    <text evidence="2">The sequence shown here is derived from an EMBL/GenBank/DDBJ whole genome shotgun (WGS) entry which is preliminary data.</text>
</comment>
<evidence type="ECO:0000256" key="1">
    <source>
        <dbReference type="SAM" id="SignalP"/>
    </source>
</evidence>
<dbReference type="InterPro" id="IPR006540">
    <property type="entry name" value="Lactococcin_972"/>
</dbReference>
<sequence length="130" mass="14063">MKKQFILASVVTLGVTSLGLMGHANADSSKLNGGSENVNHYHGLKSSNTYDDKASIQSIQQGKKSGGYWVRGTTSKNVKSKYKHYTHKGHASVINGKGDTRSGGWKAIGVWSSAVLKKIKHGNKAFYDHT</sequence>
<dbReference type="OrthoDB" id="2865287at2"/>
<keyword evidence="3" id="KW-1185">Reference proteome</keyword>
<dbReference type="eggNOG" id="ENOG5034BEV">
    <property type="taxonomic scope" value="Bacteria"/>
</dbReference>
<evidence type="ECO:0000313" key="2">
    <source>
        <dbReference type="EMBL" id="EKU50088.1"/>
    </source>
</evidence>
<dbReference type="AlphaFoldDB" id="K9ARL7"/>
<protein>
    <recommendedName>
        <fullName evidence="4">Bacteriocin</fullName>
    </recommendedName>
</protein>
<keyword evidence="1" id="KW-0732">Signal</keyword>
<dbReference type="STRING" id="1229783.C273_02428"/>
<feature type="chain" id="PRO_5003923983" description="Bacteriocin" evidence="1">
    <location>
        <begin position="27"/>
        <end position="130"/>
    </location>
</feature>
<dbReference type="Proteomes" id="UP000009885">
    <property type="component" value="Unassembled WGS sequence"/>
</dbReference>
<evidence type="ECO:0000313" key="3">
    <source>
        <dbReference type="Proteomes" id="UP000009885"/>
    </source>
</evidence>